<name>A0A3D8TUL1_9LIST</name>
<comment type="caution">
    <text evidence="1">The sequence shown here is derived from an EMBL/GenBank/DDBJ whole genome shotgun (WGS) entry which is preliminary data.</text>
</comment>
<protein>
    <submittedName>
        <fullName evidence="1">Uncharacterized protein</fullName>
    </submittedName>
</protein>
<evidence type="ECO:0000313" key="1">
    <source>
        <dbReference type="EMBL" id="RDX02698.1"/>
    </source>
</evidence>
<dbReference type="RefSeq" id="WP_115752387.1">
    <property type="nucleotide sequence ID" value="NZ_LARY01000001.1"/>
</dbReference>
<accession>A0A3D8TUL1</accession>
<evidence type="ECO:0000313" key="2">
    <source>
        <dbReference type="Proteomes" id="UP000257055"/>
    </source>
</evidence>
<dbReference type="AlphaFoldDB" id="A0A3D8TUL1"/>
<organism evidence="1 2">
    <name type="scientific">Listeria kieliensis</name>
    <dbReference type="NCBI Taxonomy" id="1621700"/>
    <lineage>
        <taxon>Bacteria</taxon>
        <taxon>Bacillati</taxon>
        <taxon>Bacillota</taxon>
        <taxon>Bacilli</taxon>
        <taxon>Bacillales</taxon>
        <taxon>Listeriaceae</taxon>
        <taxon>Listeria</taxon>
    </lineage>
</organism>
<keyword evidence="2" id="KW-1185">Reference proteome</keyword>
<gene>
    <name evidence="1" type="ORF">UR08_04105</name>
</gene>
<reference evidence="2" key="1">
    <citation type="submission" date="2015-04" db="EMBL/GenBank/DDBJ databases">
        <authorList>
            <person name="Schardt J."/>
            <person name="Mueller-Herbst S."/>
            <person name="Scherer S."/>
            <person name="Huptas C."/>
        </authorList>
    </citation>
    <scope>NUCLEOTIDE SEQUENCE [LARGE SCALE GENOMIC DNA]</scope>
    <source>
        <strain evidence="2">Kiel-L1</strain>
    </source>
</reference>
<proteinExistence type="predicted"/>
<sequence length="276" mass="32449">MEDKAVKQQKRLLEQEHLLPYTIEAHNQSFHVMIYTKLGKISGITVLNEDKSLANRETAEEVVLKLQRYNFYFEYLSKRSDVVKERDSVVAERIEQTQLILNDGELFDENMQPIVDKLSLALEVYKQQQHKMDIYQEDISLLNEKIKEQGQIQPEDWKSAEDLSILFMSAAYAQTIYLEATRKNRQKLAKWVHEHQKQLPTEKRKALLKLVSLLSDTSAGLIFDQIISLLPLLEKGLLIDHDEDLPKRAQEFNKEYEALCRFYKPKLEKMIKLIRN</sequence>
<dbReference type="EMBL" id="LARY01000001">
    <property type="protein sequence ID" value="RDX02698.1"/>
    <property type="molecule type" value="Genomic_DNA"/>
</dbReference>
<dbReference type="Proteomes" id="UP000257055">
    <property type="component" value="Unassembled WGS sequence"/>
</dbReference>